<proteinExistence type="predicted"/>
<name>A0ACC0WN64_9STRA</name>
<protein>
    <submittedName>
        <fullName evidence="1">Uncharacterized protein</fullName>
    </submittedName>
</protein>
<reference evidence="1 2" key="1">
    <citation type="journal article" date="2022" name="bioRxiv">
        <title>The genome of the oomycete Peronosclerospora sorghi, a cosmopolitan pathogen of maize and sorghum, is inflated with dispersed pseudogenes.</title>
        <authorList>
            <person name="Fletcher K."/>
            <person name="Martin F."/>
            <person name="Isakeit T."/>
            <person name="Cavanaugh K."/>
            <person name="Magill C."/>
            <person name="Michelmore R."/>
        </authorList>
    </citation>
    <scope>NUCLEOTIDE SEQUENCE [LARGE SCALE GENOMIC DNA]</scope>
    <source>
        <strain evidence="1">P6</strain>
    </source>
</reference>
<evidence type="ECO:0000313" key="1">
    <source>
        <dbReference type="EMBL" id="KAI9919751.1"/>
    </source>
</evidence>
<gene>
    <name evidence="1" type="ORF">PsorP6_017616</name>
</gene>
<keyword evidence="2" id="KW-1185">Reference proteome</keyword>
<organism evidence="1 2">
    <name type="scientific">Peronosclerospora sorghi</name>
    <dbReference type="NCBI Taxonomy" id="230839"/>
    <lineage>
        <taxon>Eukaryota</taxon>
        <taxon>Sar</taxon>
        <taxon>Stramenopiles</taxon>
        <taxon>Oomycota</taxon>
        <taxon>Peronosporomycetes</taxon>
        <taxon>Peronosporales</taxon>
        <taxon>Peronosporaceae</taxon>
        <taxon>Peronosclerospora</taxon>
    </lineage>
</organism>
<accession>A0ACC0WN64</accession>
<sequence length="925" mass="102858">MLEFPLHDGFFPQITLTREEIKYYKRLGKTRVAQLSRIIEDADCAYKWSPANAPRRRPRSRLPRLSFKGDGAVSCQRATFLDFQPVRKTAHASTLLKASVHLRDTSVDEILHAIGKSTTKEFRQMMRYMHGDRFVDGRTLLTFPRTSIPSRTHHPSYLYRAIKWQALKTPRSRPGERPKCLDFCYLEYTGTQTPRPGSHVVGFCIQESIARDRDVPSFETYGLARGYLSKMGYIVSQTHHAQTFQVTCVCQVEGDVPPLVRPALESVLQATVQALPRLEGLVLRQRVSRLRLLEHWQWVPNTERKACAVCLRGFYFRRKHHCRTCGEVVCSSCATLRELEEPLLEHTHIRVCSVCLTREGPSFVSPRAAPPLSPSEATTTTSRPALASPDDHDDAAYDDMVFQRRPSDGACVADGASKLEALSNVVSHIRQVRDTIEMTLSEAEHAARPDESTRDVTSLRHAFDTCVSQCDAAIAHTTQRAPRAADGSRAAPGTLTSAHFDAVARITLAAARATNEAGRAVLTLGEPPREEEDALVSDSHEQEHHDTDDGPFSTSNYEKIMASYVPETEDSDDEEDIDDDAQSSSYHPFADSMRRATEIHALEQKIHALQASLEEAQRTLSVIESDDGGLAGRTHRRQRMELFAHGALDTMVHVLDQEDARSAASTTRHSCPSTTHELVSELRGVMESTERGVRSTSGSPTFVHHGVPLDLSLSSSSSSSSSSSEASSCTPRSSLRPPTFFVEEDLAAVWKKRHDAMASPRTGADEMALCTVVPSLVRRRSASVPVPPSRQGGGVSSDEWVLTGSDDTPDRVSSLVHRETTLSAIRACLATCRVDWPSPTTRSHQLRPLLHVLRAIQREGVRSRFRTLPTHELGDVHLCPSRRPLLQLAGYVACPPHGLTMRRVDPHVVALMVHELEREVRRARV</sequence>
<comment type="caution">
    <text evidence="1">The sequence shown here is derived from an EMBL/GenBank/DDBJ whole genome shotgun (WGS) entry which is preliminary data.</text>
</comment>
<dbReference type="EMBL" id="CM047590">
    <property type="protein sequence ID" value="KAI9919751.1"/>
    <property type="molecule type" value="Genomic_DNA"/>
</dbReference>
<dbReference type="Proteomes" id="UP001163321">
    <property type="component" value="Chromosome 11"/>
</dbReference>
<evidence type="ECO:0000313" key="2">
    <source>
        <dbReference type="Proteomes" id="UP001163321"/>
    </source>
</evidence>